<reference evidence="2 3" key="2">
    <citation type="submission" date="2019-01" db="EMBL/GenBank/DDBJ databases">
        <title>A chromosome length genome reference of the Java medaka (oryzias javanicus).</title>
        <authorList>
            <person name="Herpin A."/>
            <person name="Takehana Y."/>
            <person name="Naruse K."/>
            <person name="Ansai S."/>
            <person name="Kawaguchi M."/>
        </authorList>
    </citation>
    <scope>NUCLEOTIDE SEQUENCE [LARGE SCALE GENOMIC DNA]</scope>
    <source>
        <strain evidence="2">RS831</strain>
        <tissue evidence="2">Whole body</tissue>
    </source>
</reference>
<dbReference type="AlphaFoldDB" id="A0A3S2Q0D1"/>
<evidence type="ECO:0000313" key="2">
    <source>
        <dbReference type="EMBL" id="RVE74992.1"/>
    </source>
</evidence>
<gene>
    <name evidence="2" type="ORF">OJAV_G00027600</name>
</gene>
<dbReference type="EMBL" id="CM012439">
    <property type="protein sequence ID" value="RVE74992.1"/>
    <property type="molecule type" value="Genomic_DNA"/>
</dbReference>
<reference evidence="2 3" key="1">
    <citation type="submission" date="2018-11" db="EMBL/GenBank/DDBJ databases">
        <authorList>
            <person name="Lopez-Roques C."/>
            <person name="Donnadieu C."/>
            <person name="Bouchez O."/>
            <person name="Klopp C."/>
            <person name="Cabau C."/>
            <person name="Zahm M."/>
        </authorList>
    </citation>
    <scope>NUCLEOTIDE SEQUENCE [LARGE SCALE GENOMIC DNA]</scope>
    <source>
        <strain evidence="2">RS831</strain>
        <tissue evidence="2">Whole body</tissue>
    </source>
</reference>
<feature type="compositionally biased region" description="Low complexity" evidence="1">
    <location>
        <begin position="157"/>
        <end position="168"/>
    </location>
</feature>
<sequence>MERRCGDPEESRSSRKLAMLPRALVLCRSKTYEDHPEDRSAARLIDVSRVKRNSGQQAWGGTQRPPTHTQEGSTARSPESSCGEVRRGVRISIGFKESCIWRMCVTRGSPKEVHDRSMKTEDQNLHPDPKTKRQVHRTFSFMGQNQQDLFGGPHQNSSGMDSDETSSSPVEKGALFSSPDPQMSGWPPTTTT</sequence>
<keyword evidence="3" id="KW-1185">Reference proteome</keyword>
<accession>A0A3S2Q0D1</accession>
<protein>
    <submittedName>
        <fullName evidence="2">Uncharacterized protein</fullName>
    </submittedName>
</protein>
<name>A0A3S2Q0D1_ORYJA</name>
<organism evidence="2 3">
    <name type="scientific">Oryzias javanicus</name>
    <name type="common">Javanese ricefish</name>
    <name type="synonym">Aplocheilus javanicus</name>
    <dbReference type="NCBI Taxonomy" id="123683"/>
    <lineage>
        <taxon>Eukaryota</taxon>
        <taxon>Metazoa</taxon>
        <taxon>Chordata</taxon>
        <taxon>Craniata</taxon>
        <taxon>Vertebrata</taxon>
        <taxon>Euteleostomi</taxon>
        <taxon>Actinopterygii</taxon>
        <taxon>Neopterygii</taxon>
        <taxon>Teleostei</taxon>
        <taxon>Neoteleostei</taxon>
        <taxon>Acanthomorphata</taxon>
        <taxon>Ovalentaria</taxon>
        <taxon>Atherinomorphae</taxon>
        <taxon>Beloniformes</taxon>
        <taxon>Adrianichthyidae</taxon>
        <taxon>Oryziinae</taxon>
        <taxon>Oryzias</taxon>
    </lineage>
</organism>
<evidence type="ECO:0000256" key="1">
    <source>
        <dbReference type="SAM" id="MobiDB-lite"/>
    </source>
</evidence>
<proteinExistence type="predicted"/>
<evidence type="ECO:0000313" key="3">
    <source>
        <dbReference type="Proteomes" id="UP000283210"/>
    </source>
</evidence>
<feature type="compositionally biased region" description="Basic and acidic residues" evidence="1">
    <location>
        <begin position="110"/>
        <end position="131"/>
    </location>
</feature>
<feature type="region of interest" description="Disordered" evidence="1">
    <location>
        <begin position="31"/>
        <end position="83"/>
    </location>
</feature>
<feature type="compositionally biased region" description="Polar residues" evidence="1">
    <location>
        <begin position="53"/>
        <end position="80"/>
    </location>
</feature>
<feature type="region of interest" description="Disordered" evidence="1">
    <location>
        <begin position="110"/>
        <end position="192"/>
    </location>
</feature>
<dbReference type="Proteomes" id="UP000283210">
    <property type="component" value="Chromosome 3"/>
</dbReference>
<feature type="compositionally biased region" description="Basic and acidic residues" evidence="1">
    <location>
        <begin position="31"/>
        <end position="49"/>
    </location>
</feature>